<dbReference type="Proteomes" id="UP000091967">
    <property type="component" value="Unassembled WGS sequence"/>
</dbReference>
<evidence type="ECO:0000313" key="2">
    <source>
        <dbReference type="Proteomes" id="UP000091967"/>
    </source>
</evidence>
<organism evidence="1 2">
    <name type="scientific">Fusarium poae</name>
    <dbReference type="NCBI Taxonomy" id="36050"/>
    <lineage>
        <taxon>Eukaryota</taxon>
        <taxon>Fungi</taxon>
        <taxon>Dikarya</taxon>
        <taxon>Ascomycota</taxon>
        <taxon>Pezizomycotina</taxon>
        <taxon>Sordariomycetes</taxon>
        <taxon>Hypocreomycetidae</taxon>
        <taxon>Hypocreales</taxon>
        <taxon>Nectriaceae</taxon>
        <taxon>Fusarium</taxon>
    </lineage>
</organism>
<keyword evidence="2" id="KW-1185">Reference proteome</keyword>
<accession>A0A1B8ATV1</accession>
<dbReference type="EMBL" id="LYXU01000002">
    <property type="protein sequence ID" value="OBS23959.1"/>
    <property type="molecule type" value="Genomic_DNA"/>
</dbReference>
<sequence length="211" mass="24594">MPGFHDPSKQYLFKNADNEFLVDWEVLETWPQLLKACRDDNVYLFELLDTRQACCCIRIIKSTSAHVGSDDYLEPILDPDGCREDNESDRFIHHLKIYEFATFYQIKTLQRLSFHHLKLASDQLGFVYLAGILSKQNFRFNGKDSLFMSYMRDRAKMDGEILTDGDRRNVGEDWEFSKTLENFLLGTIVDMKMEIQQLKAAVAAINNNMEL</sequence>
<comment type="caution">
    <text evidence="1">The sequence shown here is derived from an EMBL/GenBank/DDBJ whole genome shotgun (WGS) entry which is preliminary data.</text>
</comment>
<evidence type="ECO:0008006" key="3">
    <source>
        <dbReference type="Google" id="ProtNLM"/>
    </source>
</evidence>
<dbReference type="OrthoDB" id="5072891at2759"/>
<dbReference type="OMA" id="YMRERSQ"/>
<dbReference type="AlphaFoldDB" id="A0A1B8ATV1"/>
<reference evidence="1 2" key="1">
    <citation type="submission" date="2016-06" db="EMBL/GenBank/DDBJ databases">
        <title>Living apart together: crosstalk between the core and supernumerary genomes in a fungal plant pathogen.</title>
        <authorList>
            <person name="Vanheule A."/>
            <person name="Audenaert K."/>
            <person name="Warris S."/>
            <person name="Van De Geest H."/>
            <person name="Schijlen E."/>
            <person name="Hofte M."/>
            <person name="De Saeger S."/>
            <person name="Haesaert G."/>
            <person name="Waalwijk C."/>
            <person name="Van Der Lee T."/>
        </authorList>
    </citation>
    <scope>NUCLEOTIDE SEQUENCE [LARGE SCALE GENOMIC DNA]</scope>
    <source>
        <strain evidence="1 2">2516</strain>
    </source>
</reference>
<evidence type="ECO:0000313" key="1">
    <source>
        <dbReference type="EMBL" id="OBS23959.1"/>
    </source>
</evidence>
<gene>
    <name evidence="1" type="ORF">FPOA_04507</name>
</gene>
<protein>
    <recommendedName>
        <fullName evidence="3">BTB domain-containing protein</fullName>
    </recommendedName>
</protein>
<name>A0A1B8ATV1_FUSPO</name>
<proteinExistence type="predicted"/>